<reference evidence="1" key="2">
    <citation type="submission" date="2020-10" db="EMBL/GenBank/DDBJ databases">
        <authorList>
            <person name="Cooper E.A."/>
            <person name="Brenton Z.W."/>
            <person name="Flinn B.S."/>
            <person name="Jenkins J."/>
            <person name="Shu S."/>
            <person name="Flowers D."/>
            <person name="Luo F."/>
            <person name="Wang Y."/>
            <person name="Xia P."/>
            <person name="Barry K."/>
            <person name="Daum C."/>
            <person name="Lipzen A."/>
            <person name="Yoshinaga Y."/>
            <person name="Schmutz J."/>
            <person name="Saski C."/>
            <person name="Vermerris W."/>
            <person name="Kresovich S."/>
        </authorList>
    </citation>
    <scope>NUCLEOTIDE SEQUENCE</scope>
</reference>
<protein>
    <submittedName>
        <fullName evidence="1">Uncharacterized protein</fullName>
    </submittedName>
</protein>
<dbReference type="Proteomes" id="UP000807115">
    <property type="component" value="Chromosome 10"/>
</dbReference>
<evidence type="ECO:0000313" key="1">
    <source>
        <dbReference type="EMBL" id="KAG0514464.1"/>
    </source>
</evidence>
<sequence>MSLYHPIYDIMFKTLQLSDNKNFAFSPVAHHGIRPRALSASPCHVFPTALNRVLRSNPQPRTVPSSHSSAMHWFRSSMGGMDHEEAAAAAASAIPGVGRLSTTAPVQAVLRFVAAAAPIQQN</sequence>
<comment type="caution">
    <text evidence="1">The sequence shown here is derived from an EMBL/GenBank/DDBJ whole genome shotgun (WGS) entry which is preliminary data.</text>
</comment>
<name>A0A921U196_SORBI</name>
<accession>A0A921U196</accession>
<gene>
    <name evidence="1" type="ORF">BDA96_10G193800</name>
</gene>
<evidence type="ECO:0000313" key="2">
    <source>
        <dbReference type="Proteomes" id="UP000807115"/>
    </source>
</evidence>
<dbReference type="AlphaFoldDB" id="A0A921U196"/>
<reference evidence="1" key="1">
    <citation type="journal article" date="2019" name="BMC Genomics">
        <title>A new reference genome for Sorghum bicolor reveals high levels of sequence similarity between sweet and grain genotypes: implications for the genetics of sugar metabolism.</title>
        <authorList>
            <person name="Cooper E.A."/>
            <person name="Brenton Z.W."/>
            <person name="Flinn B.S."/>
            <person name="Jenkins J."/>
            <person name="Shu S."/>
            <person name="Flowers D."/>
            <person name="Luo F."/>
            <person name="Wang Y."/>
            <person name="Xia P."/>
            <person name="Barry K."/>
            <person name="Daum C."/>
            <person name="Lipzen A."/>
            <person name="Yoshinaga Y."/>
            <person name="Schmutz J."/>
            <person name="Saski C."/>
            <person name="Vermerris W."/>
            <person name="Kresovich S."/>
        </authorList>
    </citation>
    <scope>NUCLEOTIDE SEQUENCE</scope>
</reference>
<dbReference type="EMBL" id="CM027689">
    <property type="protein sequence ID" value="KAG0514464.1"/>
    <property type="molecule type" value="Genomic_DNA"/>
</dbReference>
<organism evidence="1 2">
    <name type="scientific">Sorghum bicolor</name>
    <name type="common">Sorghum</name>
    <name type="synonym">Sorghum vulgare</name>
    <dbReference type="NCBI Taxonomy" id="4558"/>
    <lineage>
        <taxon>Eukaryota</taxon>
        <taxon>Viridiplantae</taxon>
        <taxon>Streptophyta</taxon>
        <taxon>Embryophyta</taxon>
        <taxon>Tracheophyta</taxon>
        <taxon>Spermatophyta</taxon>
        <taxon>Magnoliopsida</taxon>
        <taxon>Liliopsida</taxon>
        <taxon>Poales</taxon>
        <taxon>Poaceae</taxon>
        <taxon>PACMAD clade</taxon>
        <taxon>Panicoideae</taxon>
        <taxon>Andropogonodae</taxon>
        <taxon>Andropogoneae</taxon>
        <taxon>Sorghinae</taxon>
        <taxon>Sorghum</taxon>
    </lineage>
</organism>
<proteinExistence type="predicted"/>